<dbReference type="InterPro" id="IPR013099">
    <property type="entry name" value="K_chnl_dom"/>
</dbReference>
<evidence type="ECO:0000256" key="2">
    <source>
        <dbReference type="SAM" id="Phobius"/>
    </source>
</evidence>
<dbReference type="PROSITE" id="PS50042">
    <property type="entry name" value="CNMP_BINDING_3"/>
    <property type="match status" value="2"/>
</dbReference>
<protein>
    <recommendedName>
        <fullName evidence="3">Cyclic nucleotide-binding domain-containing protein</fullName>
    </recommendedName>
</protein>
<keyword evidence="1" id="KW-1071">Ligand-gated ion channel</keyword>
<dbReference type="SUPFAM" id="SSF81324">
    <property type="entry name" value="Voltage-gated potassium channels"/>
    <property type="match status" value="2"/>
</dbReference>
<dbReference type="SUPFAM" id="SSF51206">
    <property type="entry name" value="cAMP-binding domain-like"/>
    <property type="match status" value="2"/>
</dbReference>
<dbReference type="Gene3D" id="1.10.287.630">
    <property type="entry name" value="Helix hairpin bin"/>
    <property type="match status" value="1"/>
</dbReference>
<keyword evidence="2" id="KW-1133">Transmembrane helix</keyword>
<keyword evidence="5" id="KW-1185">Reference proteome</keyword>
<gene>
    <name evidence="4" type="ORF">PIBRA_LOCUS2040</name>
</gene>
<keyword evidence="2" id="KW-0472">Membrane</keyword>
<dbReference type="InterPro" id="IPR000595">
    <property type="entry name" value="cNMP-bd_dom"/>
</dbReference>
<keyword evidence="1" id="KW-0813">Transport</keyword>
<keyword evidence="1" id="KW-0406">Ion transport</keyword>
<accession>A0A9P0SZX9</accession>
<keyword evidence="2" id="KW-0812">Transmembrane</keyword>
<dbReference type="GO" id="GO:0005221">
    <property type="term" value="F:intracellularly cyclic nucleotide-activated monoatomic cation channel activity"/>
    <property type="evidence" value="ECO:0007669"/>
    <property type="project" value="InterPro"/>
</dbReference>
<organism evidence="4 5">
    <name type="scientific">Pieris brassicae</name>
    <name type="common">White butterfly</name>
    <name type="synonym">Large white butterfly</name>
    <dbReference type="NCBI Taxonomy" id="7116"/>
    <lineage>
        <taxon>Eukaryota</taxon>
        <taxon>Metazoa</taxon>
        <taxon>Ecdysozoa</taxon>
        <taxon>Arthropoda</taxon>
        <taxon>Hexapoda</taxon>
        <taxon>Insecta</taxon>
        <taxon>Pterygota</taxon>
        <taxon>Neoptera</taxon>
        <taxon>Endopterygota</taxon>
        <taxon>Lepidoptera</taxon>
        <taxon>Glossata</taxon>
        <taxon>Ditrysia</taxon>
        <taxon>Papilionoidea</taxon>
        <taxon>Pieridae</taxon>
        <taxon>Pierinae</taxon>
        <taxon>Pieris</taxon>
    </lineage>
</organism>
<feature type="transmembrane region" description="Helical" evidence="2">
    <location>
        <begin position="20"/>
        <end position="48"/>
    </location>
</feature>
<sequence>MILTTNSLGDLYPVSTLERIIATLAILLGFFITTIVFVGSLTSQFITITTRRAKYVRKLKRIQNHLSLIHMDEDTTKRVLRYYEDLWYQKSGVFKPKLIKLLPAPLLMEICYDLNAVPLYSSLVFRQLPDPFLRRLSLAMCHQFYLPGDIVYNHNQNKSFMICITNGVLELLSDEDDESPMISFGKGTCIGEISLVFNIPARCTVKAATYVECQILNHTDFIKLMITYPDISVQIRSEMLERIERSHKRKMKQQSKPPLTLNIYASRDQKKSSIKRLKDKLRFLQGVKLCLVWRISSFFEELEKKVMSNTIIVKISKYCVYIGLLCYWSGVILYMESCFVNRCSQHSWFARALIREDQRHGVMSTKTKYHVLTSIYFATTILLSVGYGDFNPGDKQDMGFVAFLSLYGVLLTGYCISEFSAVVTHWARTKTAFLEVILTIDRFMKENNMHSAIKSRIMSFYELQWQYNSGVELTDESWLKKTVVPAELRKKVLHQARFKTLTSIQFFQVKNKAYIHTLTETARDIILPPGEIVYYGGTITRELYIIESGYCIVTSKELRETRRERVIGPGNHLGLLVLLYGVPAVSTIITLTHCKLISIGHFAYTSALNLFPDMKEHEGLLTSDELHSIEQQAKSQNTDAYLKHYNVLMGKRLSSLLTNALQDFFNG</sequence>
<dbReference type="InterPro" id="IPR018490">
    <property type="entry name" value="cNMP-bd_dom_sf"/>
</dbReference>
<dbReference type="PANTHER" id="PTHR45638">
    <property type="entry name" value="CYCLIC NUCLEOTIDE-GATED CATION CHANNEL SUBUNIT A"/>
    <property type="match status" value="1"/>
</dbReference>
<dbReference type="CDD" id="cd00038">
    <property type="entry name" value="CAP_ED"/>
    <property type="match status" value="1"/>
</dbReference>
<name>A0A9P0SZX9_PIEBR</name>
<dbReference type="InterPro" id="IPR014710">
    <property type="entry name" value="RmlC-like_jellyroll"/>
</dbReference>
<dbReference type="Gene3D" id="1.10.287.70">
    <property type="match status" value="2"/>
</dbReference>
<dbReference type="EMBL" id="CALOZG010000002">
    <property type="protein sequence ID" value="CAH3984641.1"/>
    <property type="molecule type" value="Genomic_DNA"/>
</dbReference>
<dbReference type="Pfam" id="PF07885">
    <property type="entry name" value="Ion_trans_2"/>
    <property type="match status" value="1"/>
</dbReference>
<dbReference type="Pfam" id="PF00027">
    <property type="entry name" value="cNMP_binding"/>
    <property type="match status" value="2"/>
</dbReference>
<dbReference type="GO" id="GO:0044877">
    <property type="term" value="F:protein-containing complex binding"/>
    <property type="evidence" value="ECO:0007669"/>
    <property type="project" value="TreeGrafter"/>
</dbReference>
<feature type="domain" description="Cyclic nucleotide-binding" evidence="3">
    <location>
        <begin position="506"/>
        <end position="608"/>
    </location>
</feature>
<comment type="caution">
    <text evidence="4">The sequence shown here is derived from an EMBL/GenBank/DDBJ whole genome shotgun (WGS) entry which is preliminary data.</text>
</comment>
<feature type="transmembrane region" description="Helical" evidence="2">
    <location>
        <begin position="369"/>
        <end position="388"/>
    </location>
</feature>
<feature type="domain" description="Cyclic nucleotide-binding" evidence="3">
    <location>
        <begin position="124"/>
        <end position="242"/>
    </location>
</feature>
<dbReference type="SMART" id="SM00100">
    <property type="entry name" value="cNMP"/>
    <property type="match status" value="2"/>
</dbReference>
<evidence type="ECO:0000259" key="3">
    <source>
        <dbReference type="PROSITE" id="PS50042"/>
    </source>
</evidence>
<reference evidence="4" key="1">
    <citation type="submission" date="2022-05" db="EMBL/GenBank/DDBJ databases">
        <authorList>
            <person name="Okamura Y."/>
        </authorList>
    </citation>
    <scope>NUCLEOTIDE SEQUENCE</scope>
</reference>
<keyword evidence="1" id="KW-0407">Ion channel</keyword>
<dbReference type="InterPro" id="IPR050866">
    <property type="entry name" value="CNG_cation_channel"/>
</dbReference>
<proteinExistence type="predicted"/>
<feature type="transmembrane region" description="Helical" evidence="2">
    <location>
        <begin position="400"/>
        <end position="423"/>
    </location>
</feature>
<feature type="transmembrane region" description="Helical" evidence="2">
    <location>
        <begin position="572"/>
        <end position="591"/>
    </location>
</feature>
<evidence type="ECO:0000313" key="5">
    <source>
        <dbReference type="Proteomes" id="UP001152562"/>
    </source>
</evidence>
<evidence type="ECO:0000256" key="1">
    <source>
        <dbReference type="ARBA" id="ARBA00023286"/>
    </source>
</evidence>
<dbReference type="PANTHER" id="PTHR45638:SF19">
    <property type="entry name" value="CYCLIC NUCLEOTIDE-BINDING DOMAIN-CONTAINING PROTEIN"/>
    <property type="match status" value="1"/>
</dbReference>
<evidence type="ECO:0000313" key="4">
    <source>
        <dbReference type="EMBL" id="CAH3984641.1"/>
    </source>
</evidence>
<dbReference type="GO" id="GO:0005249">
    <property type="term" value="F:voltage-gated potassium channel activity"/>
    <property type="evidence" value="ECO:0007669"/>
    <property type="project" value="TreeGrafter"/>
</dbReference>
<dbReference type="Proteomes" id="UP001152562">
    <property type="component" value="Unassembled WGS sequence"/>
</dbReference>
<dbReference type="Gene3D" id="2.60.120.10">
    <property type="entry name" value="Jelly Rolls"/>
    <property type="match status" value="2"/>
</dbReference>
<dbReference type="AlphaFoldDB" id="A0A9P0SZX9"/>